<protein>
    <recommendedName>
        <fullName evidence="2">Nephrocystin 3-like N-terminal domain-containing protein</fullName>
    </recommendedName>
</protein>
<dbReference type="GeneID" id="25314426"/>
<evidence type="ECO:0000256" key="1">
    <source>
        <dbReference type="ARBA" id="ARBA00022737"/>
    </source>
</evidence>
<dbReference type="EMBL" id="LASV01000083">
    <property type="protein sequence ID" value="KKA23891.1"/>
    <property type="molecule type" value="Genomic_DNA"/>
</dbReference>
<evidence type="ECO:0000259" key="2">
    <source>
        <dbReference type="Pfam" id="PF24883"/>
    </source>
</evidence>
<dbReference type="PANTHER" id="PTHR40619">
    <property type="entry name" value="FUNGAL STAND N-TERMINAL GOODBYE DOMAIN-CONTAINING PROTEIN"/>
    <property type="match status" value="1"/>
</dbReference>
<dbReference type="PANTHER" id="PTHR40619:SF3">
    <property type="entry name" value="FUNGAL STAND N-TERMINAL GOODBYE DOMAIN-CONTAINING PROTEIN"/>
    <property type="match status" value="1"/>
</dbReference>
<dbReference type="RefSeq" id="XP_013330503.1">
    <property type="nucleotide sequence ID" value="XM_013475049.1"/>
</dbReference>
<dbReference type="STRING" id="1408163.A0A0F4Z1B3"/>
<proteinExistence type="predicted"/>
<accession>A0A0F4Z1B3</accession>
<reference evidence="3 4" key="1">
    <citation type="submission" date="2015-04" db="EMBL/GenBank/DDBJ databases">
        <authorList>
            <person name="Heijne W.H."/>
            <person name="Fedorova N.D."/>
            <person name="Nierman W.C."/>
            <person name="Vollebregt A.W."/>
            <person name="Zhao Z."/>
            <person name="Wu L."/>
            <person name="Kumar M."/>
            <person name="Stam H."/>
            <person name="van den Berg M.A."/>
            <person name="Pel H.J."/>
        </authorList>
    </citation>
    <scope>NUCLEOTIDE SEQUENCE [LARGE SCALE GENOMIC DNA]</scope>
    <source>
        <strain evidence="3 4">CBS 393.64</strain>
    </source>
</reference>
<organism evidence="3 4">
    <name type="scientific">Rasamsonia emersonii (strain ATCC 16479 / CBS 393.64 / IMI 116815)</name>
    <dbReference type="NCBI Taxonomy" id="1408163"/>
    <lineage>
        <taxon>Eukaryota</taxon>
        <taxon>Fungi</taxon>
        <taxon>Dikarya</taxon>
        <taxon>Ascomycota</taxon>
        <taxon>Pezizomycotina</taxon>
        <taxon>Eurotiomycetes</taxon>
        <taxon>Eurotiomycetidae</taxon>
        <taxon>Eurotiales</taxon>
        <taxon>Trichocomaceae</taxon>
        <taxon>Rasamsonia</taxon>
    </lineage>
</organism>
<feature type="domain" description="Nephrocystin 3-like N-terminal" evidence="2">
    <location>
        <begin position="349"/>
        <end position="519"/>
    </location>
</feature>
<keyword evidence="4" id="KW-1185">Reference proteome</keyword>
<dbReference type="InterPro" id="IPR056884">
    <property type="entry name" value="NPHP3-like_N"/>
</dbReference>
<sequence>MEEQVLLLEYCCNKVIRLHEPAVDFIDNKLRQSEKPFADSKAQYDPVPRQYIHSPRPSAHVVPAERGRELQAKYFAEALTAFQDSHPLPKSLAKSRFSIRNKPTWDAIFQEVKEAEAKYTAVNCSSKIHLPWRWVGKHAAGLKTYTAFIPSGTYTSILSVSLGIIFDAATRMQKLRATALEGLESVPGHLQNVIDYLEEYDVDERIHRATVAFYVAILAALEEVLVFYTKSADADESRMTIARLENYMLTMLRDRVQESEWKMEAARLLEELRKERRRNQRNPRSYQNLQKLFASRVALSPSPAPGGCIDQPQLFNLINIEPHFAEAGLQRVISACRNQSLALQSRALWLLRSQRLQQWLNSPHSDAVLIHGNSDPEKLSPVSFFCGLLIRSLADIEPARVVHFFCGIHSAPHDPLTGARGLLRSLIAQLLCQDGYDVAFLKRRDVHAIGCMELGALQDLFINLVAQLHASTVLFCVLDGINFYETDKHAIETGSVFRQIMDLVRADESRAVVKFLVTSPSKTRHVEQAFPAEDRITIPRTVANEGQELTGRMFLKAITPKAERMAIERDETA</sequence>
<keyword evidence="1" id="KW-0677">Repeat</keyword>
<comment type="caution">
    <text evidence="3">The sequence shown here is derived from an EMBL/GenBank/DDBJ whole genome shotgun (WGS) entry which is preliminary data.</text>
</comment>
<dbReference type="OrthoDB" id="5419927at2759"/>
<evidence type="ECO:0000313" key="4">
    <source>
        <dbReference type="Proteomes" id="UP000053958"/>
    </source>
</evidence>
<dbReference type="AlphaFoldDB" id="A0A0F4Z1B3"/>
<dbReference type="Proteomes" id="UP000053958">
    <property type="component" value="Unassembled WGS sequence"/>
</dbReference>
<gene>
    <name evidence="3" type="ORF">T310_2075</name>
</gene>
<evidence type="ECO:0000313" key="3">
    <source>
        <dbReference type="EMBL" id="KKA23891.1"/>
    </source>
</evidence>
<name>A0A0F4Z1B3_RASE3</name>
<dbReference type="Pfam" id="PF24883">
    <property type="entry name" value="NPHP3_N"/>
    <property type="match status" value="1"/>
</dbReference>